<dbReference type="GO" id="GO:0055085">
    <property type="term" value="P:transmembrane transport"/>
    <property type="evidence" value="ECO:0007669"/>
    <property type="project" value="InterPro"/>
</dbReference>
<dbReference type="InParanoid" id="A0A6N7EYU0"/>
<comment type="subcellular location">
    <subcellularLocation>
        <location evidence="1">Cell membrane</location>
        <topology evidence="1">Multi-pass membrane protein</topology>
    </subcellularLocation>
    <subcellularLocation>
        <location evidence="8">Membrane</location>
        <topology evidence="8">Multi-pass membrane protein</topology>
    </subcellularLocation>
</comment>
<keyword evidence="5 8" id="KW-0653">Protein transport</keyword>
<evidence type="ECO:0000256" key="6">
    <source>
        <dbReference type="ARBA" id="ARBA00022989"/>
    </source>
</evidence>
<feature type="transmembrane region" description="Helical" evidence="9">
    <location>
        <begin position="100"/>
        <end position="125"/>
    </location>
</feature>
<name>A0A6N7EYU0_9GAMM</name>
<reference evidence="11 12" key="1">
    <citation type="submission" date="2019-10" db="EMBL/GenBank/DDBJ databases">
        <title>Cardiobacteriales fam. a chemoheterotrophic member of the order Cardiobacteriales, and proposal of Cardiobacteriales fam. nov.</title>
        <authorList>
            <person name="Wang C."/>
        </authorList>
    </citation>
    <scope>NUCLEOTIDE SEQUENCE [LARGE SCALE GENOMIC DNA]</scope>
    <source>
        <strain evidence="11 12">ML27</strain>
    </source>
</reference>
<comment type="similarity">
    <text evidence="8">Belongs to the exbB/tolQ family.</text>
</comment>
<protein>
    <submittedName>
        <fullName evidence="11">TonB-system energizer ExbB</fullName>
    </submittedName>
</protein>
<dbReference type="InterPro" id="IPR002898">
    <property type="entry name" value="MotA_ExbB_proton_chnl"/>
</dbReference>
<organism evidence="11 12">
    <name type="scientific">Ostreibacterium oceani</name>
    <dbReference type="NCBI Taxonomy" id="2654998"/>
    <lineage>
        <taxon>Bacteria</taxon>
        <taxon>Pseudomonadati</taxon>
        <taxon>Pseudomonadota</taxon>
        <taxon>Gammaproteobacteria</taxon>
        <taxon>Cardiobacteriales</taxon>
        <taxon>Ostreibacteriaceae</taxon>
        <taxon>Ostreibacterium</taxon>
    </lineage>
</organism>
<dbReference type="Proteomes" id="UP000471298">
    <property type="component" value="Unassembled WGS sequence"/>
</dbReference>
<sequence>MQWIALLKDYVDYAILGSLGVMAFIAVWLTIERLIYYWRINIHDFNDVYTLDRQLTQHLTTLSTIGANAPYVGLLGTVVGILITFYDIGEAGGQIVVGQIMIGLALALKATAVGILVAIPTIMAYNGLLRRVEVKKSEWLSQFSTPRGN</sequence>
<feature type="transmembrane region" description="Helical" evidence="9">
    <location>
        <begin position="69"/>
        <end position="88"/>
    </location>
</feature>
<evidence type="ECO:0000256" key="2">
    <source>
        <dbReference type="ARBA" id="ARBA00022448"/>
    </source>
</evidence>
<dbReference type="InterPro" id="IPR050790">
    <property type="entry name" value="ExbB/TolQ_transport"/>
</dbReference>
<evidence type="ECO:0000256" key="7">
    <source>
        <dbReference type="ARBA" id="ARBA00023136"/>
    </source>
</evidence>
<keyword evidence="3" id="KW-1003">Cell membrane</keyword>
<comment type="caution">
    <text evidence="11">The sequence shown here is derived from an EMBL/GenBank/DDBJ whole genome shotgun (WGS) entry which is preliminary data.</text>
</comment>
<evidence type="ECO:0000256" key="4">
    <source>
        <dbReference type="ARBA" id="ARBA00022692"/>
    </source>
</evidence>
<feature type="domain" description="MotA/TolQ/ExbB proton channel" evidence="10">
    <location>
        <begin position="51"/>
        <end position="138"/>
    </location>
</feature>
<keyword evidence="2 8" id="KW-0813">Transport</keyword>
<feature type="transmembrane region" description="Helical" evidence="9">
    <location>
        <begin position="13"/>
        <end position="31"/>
    </location>
</feature>
<dbReference type="PANTHER" id="PTHR30625">
    <property type="entry name" value="PROTEIN TOLQ"/>
    <property type="match status" value="1"/>
</dbReference>
<dbReference type="EMBL" id="WHNW01000002">
    <property type="protein sequence ID" value="MPV85648.1"/>
    <property type="molecule type" value="Genomic_DNA"/>
</dbReference>
<evidence type="ECO:0000259" key="10">
    <source>
        <dbReference type="Pfam" id="PF01618"/>
    </source>
</evidence>
<evidence type="ECO:0000256" key="5">
    <source>
        <dbReference type="ARBA" id="ARBA00022927"/>
    </source>
</evidence>
<keyword evidence="6 9" id="KW-1133">Transmembrane helix</keyword>
<dbReference type="PANTHER" id="PTHR30625:SF15">
    <property type="entry name" value="BIOPOLYMER TRANSPORT PROTEIN EXBB"/>
    <property type="match status" value="1"/>
</dbReference>
<keyword evidence="4 9" id="KW-0812">Transmembrane</keyword>
<dbReference type="GO" id="GO:0005886">
    <property type="term" value="C:plasma membrane"/>
    <property type="evidence" value="ECO:0007669"/>
    <property type="project" value="UniProtKB-SubCell"/>
</dbReference>
<dbReference type="AlphaFoldDB" id="A0A6N7EYU0"/>
<gene>
    <name evidence="11" type="primary">exbB</name>
    <name evidence="11" type="ORF">GCU85_02710</name>
</gene>
<dbReference type="NCBIfam" id="TIGR02805">
    <property type="entry name" value="exbB2"/>
    <property type="match status" value="1"/>
</dbReference>
<accession>A0A6N7EYU0</accession>
<dbReference type="InterPro" id="IPR014172">
    <property type="entry name" value="TonB_ExbB_2"/>
</dbReference>
<keyword evidence="12" id="KW-1185">Reference proteome</keyword>
<evidence type="ECO:0000313" key="11">
    <source>
        <dbReference type="EMBL" id="MPV85648.1"/>
    </source>
</evidence>
<dbReference type="GO" id="GO:0017038">
    <property type="term" value="P:protein import"/>
    <property type="evidence" value="ECO:0007669"/>
    <property type="project" value="TreeGrafter"/>
</dbReference>
<evidence type="ECO:0000256" key="3">
    <source>
        <dbReference type="ARBA" id="ARBA00022475"/>
    </source>
</evidence>
<keyword evidence="7 9" id="KW-0472">Membrane</keyword>
<proteinExistence type="inferred from homology"/>
<evidence type="ECO:0000256" key="9">
    <source>
        <dbReference type="SAM" id="Phobius"/>
    </source>
</evidence>
<evidence type="ECO:0000256" key="8">
    <source>
        <dbReference type="RuleBase" id="RU004057"/>
    </source>
</evidence>
<evidence type="ECO:0000313" key="12">
    <source>
        <dbReference type="Proteomes" id="UP000471298"/>
    </source>
</evidence>
<evidence type="ECO:0000256" key="1">
    <source>
        <dbReference type="ARBA" id="ARBA00004651"/>
    </source>
</evidence>
<dbReference type="Pfam" id="PF01618">
    <property type="entry name" value="MotA_ExbB"/>
    <property type="match status" value="1"/>
</dbReference>